<feature type="domain" description="YEATS" evidence="5">
    <location>
        <begin position="2"/>
        <end position="142"/>
    </location>
</feature>
<evidence type="ECO:0000259" key="5">
    <source>
        <dbReference type="PROSITE" id="PS51037"/>
    </source>
</evidence>
<feature type="region of interest" description="Disordered" evidence="3">
    <location>
        <begin position="330"/>
        <end position="351"/>
    </location>
</feature>
<feature type="transmembrane region" description="Helical" evidence="4">
    <location>
        <begin position="269"/>
        <end position="293"/>
    </location>
</feature>
<dbReference type="Gene3D" id="2.60.40.1970">
    <property type="entry name" value="YEATS domain"/>
    <property type="match status" value="1"/>
</dbReference>
<dbReference type="CDD" id="cd16906">
    <property type="entry name" value="YEATS_AF-9_like"/>
    <property type="match status" value="1"/>
</dbReference>
<feature type="compositionally biased region" description="Polar residues" evidence="3">
    <location>
        <begin position="157"/>
        <end position="168"/>
    </location>
</feature>
<name>A0A7J7IXD3_BUGNE</name>
<feature type="compositionally biased region" description="Low complexity" evidence="3">
    <location>
        <begin position="227"/>
        <end position="247"/>
    </location>
</feature>
<keyword evidence="4" id="KW-0812">Transmembrane</keyword>
<evidence type="ECO:0000256" key="1">
    <source>
        <dbReference type="ARBA" id="ARBA00023242"/>
    </source>
</evidence>
<dbReference type="GO" id="GO:0045893">
    <property type="term" value="P:positive regulation of DNA-templated transcription"/>
    <property type="evidence" value="ECO:0007669"/>
    <property type="project" value="TreeGrafter"/>
</dbReference>
<dbReference type="PANTHER" id="PTHR47827">
    <property type="entry name" value="AHD DOMAIN-CONTAINING PROTEIN"/>
    <property type="match status" value="1"/>
</dbReference>
<keyword evidence="7" id="KW-1185">Reference proteome</keyword>
<evidence type="ECO:0000256" key="4">
    <source>
        <dbReference type="SAM" id="Phobius"/>
    </source>
</evidence>
<feature type="transmembrane region" description="Helical" evidence="4">
    <location>
        <begin position="299"/>
        <end position="321"/>
    </location>
</feature>
<organism evidence="6 7">
    <name type="scientific">Bugula neritina</name>
    <name type="common">Brown bryozoan</name>
    <name type="synonym">Sertularia neritina</name>
    <dbReference type="NCBI Taxonomy" id="10212"/>
    <lineage>
        <taxon>Eukaryota</taxon>
        <taxon>Metazoa</taxon>
        <taxon>Spiralia</taxon>
        <taxon>Lophotrochozoa</taxon>
        <taxon>Bryozoa</taxon>
        <taxon>Gymnolaemata</taxon>
        <taxon>Cheilostomatida</taxon>
        <taxon>Flustrina</taxon>
        <taxon>Buguloidea</taxon>
        <taxon>Bugulidae</taxon>
        <taxon>Bugula</taxon>
    </lineage>
</organism>
<dbReference type="GO" id="GO:0008023">
    <property type="term" value="C:transcription elongation factor complex"/>
    <property type="evidence" value="ECO:0007669"/>
    <property type="project" value="TreeGrafter"/>
</dbReference>
<keyword evidence="1 2" id="KW-0539">Nucleus</keyword>
<dbReference type="Proteomes" id="UP000593567">
    <property type="component" value="Unassembled WGS sequence"/>
</dbReference>
<dbReference type="InterPro" id="IPR038704">
    <property type="entry name" value="YEAST_sf"/>
</dbReference>
<dbReference type="GO" id="GO:0003682">
    <property type="term" value="F:chromatin binding"/>
    <property type="evidence" value="ECO:0007669"/>
    <property type="project" value="TreeGrafter"/>
</dbReference>
<dbReference type="PANTHER" id="PTHR47827:SF3">
    <property type="entry name" value="AF-9 ANC1 HOMOLOGY DOMAIN-CONTAINING PROTEIN"/>
    <property type="match status" value="1"/>
</dbReference>
<proteinExistence type="predicted"/>
<evidence type="ECO:0000313" key="7">
    <source>
        <dbReference type="Proteomes" id="UP000593567"/>
    </source>
</evidence>
<feature type="compositionally biased region" description="Basic residues" evidence="3">
    <location>
        <begin position="182"/>
        <end position="202"/>
    </location>
</feature>
<keyword evidence="4" id="KW-1133">Transmembrane helix</keyword>
<feature type="compositionally biased region" description="Low complexity" evidence="3">
    <location>
        <begin position="341"/>
        <end position="351"/>
    </location>
</feature>
<comment type="caution">
    <text evidence="6">The sequence shown here is derived from an EMBL/GenBank/DDBJ whole genome shotgun (WGS) entry which is preliminary data.</text>
</comment>
<evidence type="ECO:0000256" key="3">
    <source>
        <dbReference type="SAM" id="MobiDB-lite"/>
    </source>
</evidence>
<protein>
    <recommendedName>
        <fullName evidence="5">YEATS domain-containing protein</fullName>
    </recommendedName>
</protein>
<evidence type="ECO:0000256" key="2">
    <source>
        <dbReference type="PROSITE-ProRule" id="PRU00376"/>
    </source>
</evidence>
<keyword evidence="4" id="KW-0472">Membrane</keyword>
<gene>
    <name evidence="6" type="ORF">EB796_023612</name>
</gene>
<evidence type="ECO:0000313" key="6">
    <source>
        <dbReference type="EMBL" id="KAF6018081.1"/>
    </source>
</evidence>
<sequence length="375" mass="41151">MSSTDSIIAVLLNIGHKASHRVSPHPTGYTHNWSAYVQGAEGIAIEEFVDKVVFKLHETFENPVQVVTSPPYMICESGYASFALKLEIHFSNETCHKGENVIHYEYDLYLPGDGQPPVKHFRQERLLFKNTPPEFRAKLKAGGAKETKSESIEGERQANQMVTMTTDNRSSKLKLSDEEKKEKKKKHKDTINKHKKSKSKPKAKPDFNDSLFSHSRYNEDAPNKTGSDQMDGSNSDSSSSSSSSSSDESSDPSHSPPIRSASQTTKSKILGIGAPASLCLIASACCVLLHSLLPNHLMMKISTTTAVLSVFLIPTTFPAVAKISKKTKLSRPAKKSERNSGGVVKGPNGVPVDVLLDLHEKIKGDRRPQPPTKVC</sequence>
<reference evidence="6" key="1">
    <citation type="submission" date="2020-06" db="EMBL/GenBank/DDBJ databases">
        <title>Draft genome of Bugula neritina, a colonial animal packing powerful symbionts and potential medicines.</title>
        <authorList>
            <person name="Rayko M."/>
        </authorList>
    </citation>
    <scope>NUCLEOTIDE SEQUENCE [LARGE SCALE GENOMIC DNA]</scope>
    <source>
        <strain evidence="6">Kwan_BN1</strain>
    </source>
</reference>
<accession>A0A7J7IXD3</accession>
<feature type="region of interest" description="Disordered" evidence="3">
    <location>
        <begin position="139"/>
        <end position="264"/>
    </location>
</feature>
<dbReference type="InterPro" id="IPR052790">
    <property type="entry name" value="YEATS_domain"/>
</dbReference>
<dbReference type="EMBL" id="VXIV02003342">
    <property type="protein sequence ID" value="KAF6018081.1"/>
    <property type="molecule type" value="Genomic_DNA"/>
</dbReference>
<dbReference type="Pfam" id="PF03366">
    <property type="entry name" value="YEATS"/>
    <property type="match status" value="1"/>
</dbReference>
<dbReference type="PROSITE" id="PS51037">
    <property type="entry name" value="YEATS"/>
    <property type="match status" value="1"/>
</dbReference>
<dbReference type="InterPro" id="IPR055129">
    <property type="entry name" value="YEATS_dom"/>
</dbReference>
<dbReference type="AlphaFoldDB" id="A0A7J7IXD3"/>
<comment type="subcellular location">
    <subcellularLocation>
        <location evidence="2">Nucleus</location>
    </subcellularLocation>
</comment>
<dbReference type="OrthoDB" id="10053467at2759"/>
<feature type="compositionally biased region" description="Basic and acidic residues" evidence="3">
    <location>
        <begin position="143"/>
        <end position="156"/>
    </location>
</feature>